<reference evidence="1" key="1">
    <citation type="submission" date="2020-04" db="EMBL/GenBank/DDBJ databases">
        <authorList>
            <person name="Chiriac C."/>
            <person name="Salcher M."/>
            <person name="Ghai R."/>
            <person name="Kavagutti S V."/>
        </authorList>
    </citation>
    <scope>NUCLEOTIDE SEQUENCE</scope>
</reference>
<evidence type="ECO:0000313" key="1">
    <source>
        <dbReference type="EMBL" id="CAB4162259.1"/>
    </source>
</evidence>
<accession>A0A6J5NSA9</accession>
<sequence length="149" mass="16869">MVLVSTTEDGPVDYPGTVNRTKIYVMQTAEHFHGKKDSVPDMLPEAMLKQAVSDVRTFFSTPLKSEVQLRQLPQLQRFRAKETARNAAQSLGWITDTSQPAGNKLSFSECCNSLHICSHEFREKIMKVLVAGPKQHLLYLKEHAEELLK</sequence>
<proteinExistence type="predicted"/>
<dbReference type="EMBL" id="LR796736">
    <property type="protein sequence ID" value="CAB4162259.1"/>
    <property type="molecule type" value="Genomic_DNA"/>
</dbReference>
<organism evidence="1">
    <name type="scientific">uncultured Caudovirales phage</name>
    <dbReference type="NCBI Taxonomy" id="2100421"/>
    <lineage>
        <taxon>Viruses</taxon>
        <taxon>Duplodnaviria</taxon>
        <taxon>Heunggongvirae</taxon>
        <taxon>Uroviricota</taxon>
        <taxon>Caudoviricetes</taxon>
        <taxon>Peduoviridae</taxon>
        <taxon>Maltschvirus</taxon>
        <taxon>Maltschvirus maltsch</taxon>
    </lineage>
</organism>
<gene>
    <name evidence="1" type="ORF">UFOVP785_22</name>
</gene>
<name>A0A6J5NSA9_9CAUD</name>
<protein>
    <submittedName>
        <fullName evidence="1">Uncharacterized protein</fullName>
    </submittedName>
</protein>